<dbReference type="EMBL" id="BPLR01010971">
    <property type="protein sequence ID" value="GIY43397.1"/>
    <property type="molecule type" value="Genomic_DNA"/>
</dbReference>
<dbReference type="AlphaFoldDB" id="A0AAV4TES1"/>
<comment type="caution">
    <text evidence="2">The sequence shown here is derived from an EMBL/GenBank/DDBJ whole genome shotgun (WGS) entry which is preliminary data.</text>
</comment>
<evidence type="ECO:0000256" key="1">
    <source>
        <dbReference type="SAM" id="MobiDB-lite"/>
    </source>
</evidence>
<evidence type="ECO:0000313" key="3">
    <source>
        <dbReference type="Proteomes" id="UP001054945"/>
    </source>
</evidence>
<protein>
    <submittedName>
        <fullName evidence="2">Uncharacterized protein</fullName>
    </submittedName>
</protein>
<feature type="compositionally biased region" description="Basic and acidic residues" evidence="1">
    <location>
        <begin position="22"/>
        <end position="33"/>
    </location>
</feature>
<accession>A0AAV4TES1</accession>
<reference evidence="2 3" key="1">
    <citation type="submission" date="2021-06" db="EMBL/GenBank/DDBJ databases">
        <title>Caerostris extrusa draft genome.</title>
        <authorList>
            <person name="Kono N."/>
            <person name="Arakawa K."/>
        </authorList>
    </citation>
    <scope>NUCLEOTIDE SEQUENCE [LARGE SCALE GENOMIC DNA]</scope>
</reference>
<feature type="region of interest" description="Disordered" evidence="1">
    <location>
        <begin position="83"/>
        <end position="103"/>
    </location>
</feature>
<feature type="region of interest" description="Disordered" evidence="1">
    <location>
        <begin position="11"/>
        <end position="33"/>
    </location>
</feature>
<keyword evidence="3" id="KW-1185">Reference proteome</keyword>
<proteinExistence type="predicted"/>
<gene>
    <name evidence="2" type="ORF">CEXT_512371</name>
</gene>
<organism evidence="2 3">
    <name type="scientific">Caerostris extrusa</name>
    <name type="common">Bark spider</name>
    <name type="synonym">Caerostris bankana</name>
    <dbReference type="NCBI Taxonomy" id="172846"/>
    <lineage>
        <taxon>Eukaryota</taxon>
        <taxon>Metazoa</taxon>
        <taxon>Ecdysozoa</taxon>
        <taxon>Arthropoda</taxon>
        <taxon>Chelicerata</taxon>
        <taxon>Arachnida</taxon>
        <taxon>Araneae</taxon>
        <taxon>Araneomorphae</taxon>
        <taxon>Entelegynae</taxon>
        <taxon>Araneoidea</taxon>
        <taxon>Araneidae</taxon>
        <taxon>Caerostris</taxon>
    </lineage>
</organism>
<dbReference type="Proteomes" id="UP001054945">
    <property type="component" value="Unassembled WGS sequence"/>
</dbReference>
<evidence type="ECO:0000313" key="2">
    <source>
        <dbReference type="EMBL" id="GIY43397.1"/>
    </source>
</evidence>
<sequence length="103" mass="11775">MNHSKKFIRLLNRPSADSRPLTQKERVPSEDGGKFYGSVFSDSKREAITSRFYFRRLDCINLLLGEVLRHRFSGIESCAAARNRSDDDLDKSGLPSDWATPRL</sequence>
<name>A0AAV4TES1_CAEEX</name>